<dbReference type="PROSITE" id="PS00846">
    <property type="entry name" value="HTH_ARSR_1"/>
    <property type="match status" value="1"/>
</dbReference>
<dbReference type="GO" id="GO:0003700">
    <property type="term" value="F:DNA-binding transcription factor activity"/>
    <property type="evidence" value="ECO:0007669"/>
    <property type="project" value="InterPro"/>
</dbReference>
<organism evidence="5 6">
    <name type="scientific">Candidatus Avisuccinivibrio stercorigallinarum</name>
    <dbReference type="NCBI Taxonomy" id="2840704"/>
    <lineage>
        <taxon>Bacteria</taxon>
        <taxon>Pseudomonadati</taxon>
        <taxon>Pseudomonadota</taxon>
        <taxon>Gammaproteobacteria</taxon>
        <taxon>Aeromonadales</taxon>
        <taxon>Succinivibrionaceae</taxon>
        <taxon>Succinivibrionaceae incertae sedis</taxon>
        <taxon>Candidatus Avisuccinivibrio</taxon>
    </lineage>
</organism>
<feature type="domain" description="HTH arsR-type" evidence="4">
    <location>
        <begin position="25"/>
        <end position="120"/>
    </location>
</feature>
<dbReference type="EMBL" id="JADINH010000003">
    <property type="protein sequence ID" value="MBO8414776.1"/>
    <property type="molecule type" value="Genomic_DNA"/>
</dbReference>
<dbReference type="InterPro" id="IPR011991">
    <property type="entry name" value="ArsR-like_HTH"/>
</dbReference>
<evidence type="ECO:0000256" key="2">
    <source>
        <dbReference type="ARBA" id="ARBA00023125"/>
    </source>
</evidence>
<dbReference type="AlphaFoldDB" id="A0A9D9D7G8"/>
<dbReference type="Pfam" id="PF01022">
    <property type="entry name" value="HTH_5"/>
    <property type="match status" value="1"/>
</dbReference>
<accession>A0A9D9D7G8</accession>
<dbReference type="InterPro" id="IPR018334">
    <property type="entry name" value="ArsR_HTH"/>
</dbReference>
<reference evidence="5" key="2">
    <citation type="journal article" date="2021" name="PeerJ">
        <title>Extensive microbial diversity within the chicken gut microbiome revealed by metagenomics and culture.</title>
        <authorList>
            <person name="Gilroy R."/>
            <person name="Ravi A."/>
            <person name="Getino M."/>
            <person name="Pursley I."/>
            <person name="Horton D.L."/>
            <person name="Alikhan N.F."/>
            <person name="Baker D."/>
            <person name="Gharbi K."/>
            <person name="Hall N."/>
            <person name="Watson M."/>
            <person name="Adriaenssens E.M."/>
            <person name="Foster-Nyarko E."/>
            <person name="Jarju S."/>
            <person name="Secka A."/>
            <person name="Antonio M."/>
            <person name="Oren A."/>
            <person name="Chaudhuri R.R."/>
            <person name="La Ragione R."/>
            <person name="Hildebrand F."/>
            <person name="Pallen M.J."/>
        </authorList>
    </citation>
    <scope>NUCLEOTIDE SEQUENCE</scope>
    <source>
        <strain evidence="5">17213</strain>
    </source>
</reference>
<dbReference type="PROSITE" id="PS50987">
    <property type="entry name" value="HTH_ARSR_2"/>
    <property type="match status" value="1"/>
</dbReference>
<reference evidence="5" key="1">
    <citation type="submission" date="2020-10" db="EMBL/GenBank/DDBJ databases">
        <authorList>
            <person name="Gilroy R."/>
        </authorList>
    </citation>
    <scope>NUCLEOTIDE SEQUENCE</scope>
    <source>
        <strain evidence="5">17213</strain>
    </source>
</reference>
<evidence type="ECO:0000256" key="3">
    <source>
        <dbReference type="ARBA" id="ARBA00023163"/>
    </source>
</evidence>
<dbReference type="SUPFAM" id="SSF46785">
    <property type="entry name" value="Winged helix' DNA-binding domain"/>
    <property type="match status" value="1"/>
</dbReference>
<dbReference type="SMART" id="SM00418">
    <property type="entry name" value="HTH_ARSR"/>
    <property type="match status" value="1"/>
</dbReference>
<dbReference type="Gene3D" id="1.10.10.10">
    <property type="entry name" value="Winged helix-like DNA-binding domain superfamily/Winged helix DNA-binding domain"/>
    <property type="match status" value="1"/>
</dbReference>
<keyword evidence="2" id="KW-0238">DNA-binding</keyword>
<dbReference type="InterPro" id="IPR036390">
    <property type="entry name" value="WH_DNA-bd_sf"/>
</dbReference>
<dbReference type="PANTHER" id="PTHR43132">
    <property type="entry name" value="ARSENICAL RESISTANCE OPERON REPRESSOR ARSR-RELATED"/>
    <property type="match status" value="1"/>
</dbReference>
<sequence length="136" mass="14976">MTEMISADSAVTDQALVDKIKNDLLGVDDIELVAEFFKALSDPTRLNIVNALQLHEWLCVSDLAAILGMSRSAISHQLSYLRLNDLVRVRRDGKRAFYALSDNHVKHVFAMAVEHICEGDETHAPVVSGGEADDAE</sequence>
<dbReference type="PRINTS" id="PR00778">
    <property type="entry name" value="HTHARSR"/>
</dbReference>
<evidence type="ECO:0000313" key="6">
    <source>
        <dbReference type="Proteomes" id="UP000823631"/>
    </source>
</evidence>
<evidence type="ECO:0000256" key="1">
    <source>
        <dbReference type="ARBA" id="ARBA00023015"/>
    </source>
</evidence>
<protein>
    <submittedName>
        <fullName evidence="5">Helix-turn-helix transcriptional regulator</fullName>
    </submittedName>
</protein>
<proteinExistence type="predicted"/>
<dbReference type="InterPro" id="IPR036388">
    <property type="entry name" value="WH-like_DNA-bd_sf"/>
</dbReference>
<dbReference type="InterPro" id="IPR001845">
    <property type="entry name" value="HTH_ArsR_DNA-bd_dom"/>
</dbReference>
<dbReference type="PANTHER" id="PTHR43132:SF6">
    <property type="entry name" value="HTH-TYPE TRANSCRIPTIONAL REPRESSOR CZRA"/>
    <property type="match status" value="1"/>
</dbReference>
<dbReference type="NCBIfam" id="NF033788">
    <property type="entry name" value="HTH_metalloreg"/>
    <property type="match status" value="1"/>
</dbReference>
<evidence type="ECO:0000313" key="5">
    <source>
        <dbReference type="EMBL" id="MBO8414776.1"/>
    </source>
</evidence>
<name>A0A9D9D7G8_9GAMM</name>
<keyword evidence="3" id="KW-0804">Transcription</keyword>
<dbReference type="InterPro" id="IPR051011">
    <property type="entry name" value="Metal_resp_trans_reg"/>
</dbReference>
<evidence type="ECO:0000259" key="4">
    <source>
        <dbReference type="PROSITE" id="PS50987"/>
    </source>
</evidence>
<gene>
    <name evidence="5" type="ORF">IAB19_00125</name>
</gene>
<dbReference type="CDD" id="cd00090">
    <property type="entry name" value="HTH_ARSR"/>
    <property type="match status" value="1"/>
</dbReference>
<dbReference type="GO" id="GO:0003677">
    <property type="term" value="F:DNA binding"/>
    <property type="evidence" value="ECO:0007669"/>
    <property type="project" value="UniProtKB-KW"/>
</dbReference>
<keyword evidence="1" id="KW-0805">Transcription regulation</keyword>
<comment type="caution">
    <text evidence="5">The sequence shown here is derived from an EMBL/GenBank/DDBJ whole genome shotgun (WGS) entry which is preliminary data.</text>
</comment>
<dbReference type="Proteomes" id="UP000823631">
    <property type="component" value="Unassembled WGS sequence"/>
</dbReference>